<dbReference type="Proteomes" id="UP001152795">
    <property type="component" value="Unassembled WGS sequence"/>
</dbReference>
<evidence type="ECO:0000313" key="2">
    <source>
        <dbReference type="Proteomes" id="UP001152795"/>
    </source>
</evidence>
<protein>
    <submittedName>
        <fullName evidence="1">Uncharacterized protein</fullName>
    </submittedName>
</protein>
<keyword evidence="2" id="KW-1185">Reference proteome</keyword>
<evidence type="ECO:0000313" key="1">
    <source>
        <dbReference type="EMBL" id="CAB4027476.1"/>
    </source>
</evidence>
<sequence>MDVDEVQIEVQQALEEEELSLSPQELGPLSYLTGYVIRSLYQKSKNCYRSNSSWNKEVQASMSSMRQDTEANKYISSLLRGGLWSPHSWIVSIA</sequence>
<name>A0A6S7J687_PARCT</name>
<feature type="non-terminal residue" evidence="1">
    <location>
        <position position="1"/>
    </location>
</feature>
<comment type="caution">
    <text evidence="1">The sequence shown here is derived from an EMBL/GenBank/DDBJ whole genome shotgun (WGS) entry which is preliminary data.</text>
</comment>
<dbReference type="EMBL" id="CACRXK020014822">
    <property type="protein sequence ID" value="CAB4027476.1"/>
    <property type="molecule type" value="Genomic_DNA"/>
</dbReference>
<gene>
    <name evidence="1" type="ORF">PACLA_8A053126</name>
</gene>
<organism evidence="1 2">
    <name type="scientific">Paramuricea clavata</name>
    <name type="common">Red gorgonian</name>
    <name type="synonym">Violescent sea-whip</name>
    <dbReference type="NCBI Taxonomy" id="317549"/>
    <lineage>
        <taxon>Eukaryota</taxon>
        <taxon>Metazoa</taxon>
        <taxon>Cnidaria</taxon>
        <taxon>Anthozoa</taxon>
        <taxon>Octocorallia</taxon>
        <taxon>Malacalcyonacea</taxon>
        <taxon>Plexauridae</taxon>
        <taxon>Paramuricea</taxon>
    </lineage>
</organism>
<dbReference type="OrthoDB" id="5980469at2759"/>
<proteinExistence type="predicted"/>
<accession>A0A6S7J687</accession>
<reference evidence="1" key="1">
    <citation type="submission" date="2020-04" db="EMBL/GenBank/DDBJ databases">
        <authorList>
            <person name="Alioto T."/>
            <person name="Alioto T."/>
            <person name="Gomez Garrido J."/>
        </authorList>
    </citation>
    <scope>NUCLEOTIDE SEQUENCE</scope>
    <source>
        <strain evidence="1">A484AB</strain>
    </source>
</reference>
<dbReference type="AlphaFoldDB" id="A0A6S7J687"/>